<organism evidence="2 3">
    <name type="scientific">Nocardiopsis aegyptia</name>
    <dbReference type="NCBI Taxonomy" id="220378"/>
    <lineage>
        <taxon>Bacteria</taxon>
        <taxon>Bacillati</taxon>
        <taxon>Actinomycetota</taxon>
        <taxon>Actinomycetes</taxon>
        <taxon>Streptosporangiales</taxon>
        <taxon>Nocardiopsidaceae</taxon>
        <taxon>Nocardiopsis</taxon>
    </lineage>
</organism>
<gene>
    <name evidence="2" type="ORF">HNR10_004360</name>
</gene>
<accession>A0A7Z0EQK3</accession>
<dbReference type="RefSeq" id="WP_179826405.1">
    <property type="nucleotide sequence ID" value="NZ_JACCFS010000001.1"/>
</dbReference>
<name>A0A7Z0EQK3_9ACTN</name>
<dbReference type="EMBL" id="JACCFS010000001">
    <property type="protein sequence ID" value="NYJ36479.1"/>
    <property type="molecule type" value="Genomic_DNA"/>
</dbReference>
<evidence type="ECO:0000313" key="3">
    <source>
        <dbReference type="Proteomes" id="UP000572051"/>
    </source>
</evidence>
<reference evidence="2 3" key="1">
    <citation type="submission" date="2020-07" db="EMBL/GenBank/DDBJ databases">
        <title>Sequencing the genomes of 1000 actinobacteria strains.</title>
        <authorList>
            <person name="Klenk H.-P."/>
        </authorList>
    </citation>
    <scope>NUCLEOTIDE SEQUENCE [LARGE SCALE GENOMIC DNA]</scope>
    <source>
        <strain evidence="2 3">DSM 44442</strain>
    </source>
</reference>
<feature type="domain" description="DUF397" evidence="1">
    <location>
        <begin position="13"/>
        <end position="62"/>
    </location>
</feature>
<dbReference type="Pfam" id="PF04149">
    <property type="entry name" value="DUF397"/>
    <property type="match status" value="1"/>
</dbReference>
<proteinExistence type="predicted"/>
<evidence type="ECO:0000313" key="2">
    <source>
        <dbReference type="EMBL" id="NYJ36479.1"/>
    </source>
</evidence>
<evidence type="ECO:0000259" key="1">
    <source>
        <dbReference type="Pfam" id="PF04149"/>
    </source>
</evidence>
<dbReference type="Proteomes" id="UP000572051">
    <property type="component" value="Unassembled WGS sequence"/>
</dbReference>
<sequence>MTHRRSRSASTGLRWRKSSYSRVESTCVEIAQSDGCFCVRDSTHTELEILSFPTGEWHSFVKPLSGMPGTTG</sequence>
<dbReference type="InterPro" id="IPR007278">
    <property type="entry name" value="DUF397"/>
</dbReference>
<keyword evidence="3" id="KW-1185">Reference proteome</keyword>
<comment type="caution">
    <text evidence="2">The sequence shown here is derived from an EMBL/GenBank/DDBJ whole genome shotgun (WGS) entry which is preliminary data.</text>
</comment>
<dbReference type="AlphaFoldDB" id="A0A7Z0EQK3"/>
<protein>
    <recommendedName>
        <fullName evidence="1">DUF397 domain-containing protein</fullName>
    </recommendedName>
</protein>